<feature type="transmembrane region" description="Helical" evidence="10">
    <location>
        <begin position="131"/>
        <end position="149"/>
    </location>
</feature>
<dbReference type="PANTHER" id="PTHR12246">
    <property type="entry name" value="PALMITOYLTRANSFERASE ZDHHC16"/>
    <property type="match status" value="1"/>
</dbReference>
<evidence type="ECO:0000256" key="4">
    <source>
        <dbReference type="ARBA" id="ARBA00022989"/>
    </source>
</evidence>
<evidence type="ECO:0000256" key="2">
    <source>
        <dbReference type="ARBA" id="ARBA00022679"/>
    </source>
</evidence>
<name>A0A9P7C9M1_RHIOR</name>
<comment type="catalytic activity">
    <reaction evidence="9 10">
        <text>L-cysteinyl-[protein] + hexadecanoyl-CoA = S-hexadecanoyl-L-cysteinyl-[protein] + CoA</text>
        <dbReference type="Rhea" id="RHEA:36683"/>
        <dbReference type="Rhea" id="RHEA-COMP:10131"/>
        <dbReference type="Rhea" id="RHEA-COMP:11032"/>
        <dbReference type="ChEBI" id="CHEBI:29950"/>
        <dbReference type="ChEBI" id="CHEBI:57287"/>
        <dbReference type="ChEBI" id="CHEBI:57379"/>
        <dbReference type="ChEBI" id="CHEBI:74151"/>
        <dbReference type="EC" id="2.3.1.225"/>
    </reaction>
</comment>
<dbReference type="AlphaFoldDB" id="A0A9P7C9M1"/>
<dbReference type="Pfam" id="PF01529">
    <property type="entry name" value="DHHC"/>
    <property type="match status" value="1"/>
</dbReference>
<keyword evidence="6" id="KW-0564">Palmitate</keyword>
<dbReference type="OrthoDB" id="9909019at2759"/>
<feature type="transmembrane region" description="Helical" evidence="10">
    <location>
        <begin position="284"/>
        <end position="305"/>
    </location>
</feature>
<keyword evidence="5 10" id="KW-0472">Membrane</keyword>
<keyword evidence="2 10" id="KW-0808">Transferase</keyword>
<evidence type="ECO:0000256" key="6">
    <source>
        <dbReference type="ARBA" id="ARBA00023139"/>
    </source>
</evidence>
<dbReference type="GO" id="GO:0016020">
    <property type="term" value="C:membrane"/>
    <property type="evidence" value="ECO:0007669"/>
    <property type="project" value="UniProtKB-SubCell"/>
</dbReference>
<dbReference type="PROSITE" id="PS50216">
    <property type="entry name" value="DHHC"/>
    <property type="match status" value="1"/>
</dbReference>
<evidence type="ECO:0000313" key="13">
    <source>
        <dbReference type="Proteomes" id="UP000717996"/>
    </source>
</evidence>
<evidence type="ECO:0000313" key="12">
    <source>
        <dbReference type="EMBL" id="KAG1541846.1"/>
    </source>
</evidence>
<dbReference type="GO" id="GO:0019706">
    <property type="term" value="F:protein-cysteine S-palmitoyltransferase activity"/>
    <property type="evidence" value="ECO:0007669"/>
    <property type="project" value="UniProtKB-EC"/>
</dbReference>
<evidence type="ECO:0000256" key="7">
    <source>
        <dbReference type="ARBA" id="ARBA00023288"/>
    </source>
</evidence>
<dbReference type="InterPro" id="IPR039859">
    <property type="entry name" value="PFA4/ZDH16/20/ERF2-like"/>
</dbReference>
<evidence type="ECO:0000256" key="9">
    <source>
        <dbReference type="ARBA" id="ARBA00048048"/>
    </source>
</evidence>
<sequence>MSDSTFEALSNIPGHISSFSASLKDASVIQSNGTSEVDRVAKVAYHLLTNGISIAKSTSSIQQDKLKCITALTDYPMPLPKDRKPGQHRDWGWLPVMIVSGFMAFIYYGYLDRIVLVLLWKLNQKAASVGYLVPFHVLILLFIITYARVVSQPPGYVKGGLAGQSTIDPPDCILGDPVWCENCQLWKPDRAHHCRACNACVLRMDHHCPWMNGCIGIANYRFYIQLLCYVSLLATWIFVTCLIAFIQYHGLSTFDNIALAILIMQVSNCTPSIIHILTIKTCYYSSGVFTVVIGSFTLSHLWLVLINRTTIENSQFQKWNKNKKNGLIKAFTESGKNVFNQGWKENWKETMGQRPLLWFVPLQSKEMNDGVHYGVNREVLEEYQNEDQSRRMNK</sequence>
<feature type="transmembrane region" description="Helical" evidence="10">
    <location>
        <begin position="91"/>
        <end position="111"/>
    </location>
</feature>
<keyword evidence="3 10" id="KW-0812">Transmembrane</keyword>
<dbReference type="EMBL" id="JAANIT010001164">
    <property type="protein sequence ID" value="KAG1541846.1"/>
    <property type="molecule type" value="Genomic_DNA"/>
</dbReference>
<feature type="transmembrane region" description="Helical" evidence="10">
    <location>
        <begin position="257"/>
        <end position="277"/>
    </location>
</feature>
<proteinExistence type="inferred from homology"/>
<comment type="similarity">
    <text evidence="10">Belongs to the DHHC palmitoyltransferase family.</text>
</comment>
<organism evidence="12 13">
    <name type="scientific">Rhizopus oryzae</name>
    <name type="common">Mucormycosis agent</name>
    <name type="synonym">Rhizopus arrhizus var. delemar</name>
    <dbReference type="NCBI Taxonomy" id="64495"/>
    <lineage>
        <taxon>Eukaryota</taxon>
        <taxon>Fungi</taxon>
        <taxon>Fungi incertae sedis</taxon>
        <taxon>Mucoromycota</taxon>
        <taxon>Mucoromycotina</taxon>
        <taxon>Mucoromycetes</taxon>
        <taxon>Mucorales</taxon>
        <taxon>Mucorineae</taxon>
        <taxon>Rhizopodaceae</taxon>
        <taxon>Rhizopus</taxon>
    </lineage>
</organism>
<feature type="transmembrane region" description="Helical" evidence="10">
    <location>
        <begin position="226"/>
        <end position="251"/>
    </location>
</feature>
<evidence type="ECO:0000256" key="1">
    <source>
        <dbReference type="ARBA" id="ARBA00004141"/>
    </source>
</evidence>
<evidence type="ECO:0000256" key="10">
    <source>
        <dbReference type="RuleBase" id="RU079119"/>
    </source>
</evidence>
<gene>
    <name evidence="12" type="ORF">G6F51_007641</name>
</gene>
<dbReference type="EC" id="2.3.1.225" evidence="10"/>
<reference evidence="12" key="1">
    <citation type="journal article" date="2020" name="Microb. Genom.">
        <title>Genetic diversity of clinical and environmental Mucorales isolates obtained from an investigation of mucormycosis cases among solid organ transplant recipients.</title>
        <authorList>
            <person name="Nguyen M.H."/>
            <person name="Kaul D."/>
            <person name="Muto C."/>
            <person name="Cheng S.J."/>
            <person name="Richter R.A."/>
            <person name="Bruno V.M."/>
            <person name="Liu G."/>
            <person name="Beyhan S."/>
            <person name="Sundermann A.J."/>
            <person name="Mounaud S."/>
            <person name="Pasculle A.W."/>
            <person name="Nierman W.C."/>
            <person name="Driscoll E."/>
            <person name="Cumbie R."/>
            <person name="Clancy C.J."/>
            <person name="Dupont C.L."/>
        </authorList>
    </citation>
    <scope>NUCLEOTIDE SEQUENCE</scope>
    <source>
        <strain evidence="12">GL16</strain>
    </source>
</reference>
<accession>A0A9P7C9M1</accession>
<dbReference type="InterPro" id="IPR001594">
    <property type="entry name" value="Palmitoyltrfase_DHHC"/>
</dbReference>
<evidence type="ECO:0000256" key="8">
    <source>
        <dbReference type="ARBA" id="ARBA00023315"/>
    </source>
</evidence>
<evidence type="ECO:0000256" key="3">
    <source>
        <dbReference type="ARBA" id="ARBA00022692"/>
    </source>
</evidence>
<comment type="domain">
    <text evidence="10">The DHHC domain is required for palmitoyltransferase activity.</text>
</comment>
<keyword evidence="4 10" id="KW-1133">Transmembrane helix</keyword>
<comment type="subcellular location">
    <subcellularLocation>
        <location evidence="1">Membrane</location>
        <topology evidence="1">Multi-pass membrane protein</topology>
    </subcellularLocation>
</comment>
<dbReference type="Proteomes" id="UP000717996">
    <property type="component" value="Unassembled WGS sequence"/>
</dbReference>
<keyword evidence="8 10" id="KW-0012">Acyltransferase</keyword>
<protein>
    <recommendedName>
        <fullName evidence="10">Palmitoyltransferase</fullName>
        <ecNumber evidence="10">2.3.1.225</ecNumber>
    </recommendedName>
</protein>
<feature type="domain" description="Palmitoyltransferase DHHC" evidence="11">
    <location>
        <begin position="177"/>
        <end position="315"/>
    </location>
</feature>
<comment type="caution">
    <text evidence="12">The sequence shown here is derived from an EMBL/GenBank/DDBJ whole genome shotgun (WGS) entry which is preliminary data.</text>
</comment>
<keyword evidence="7" id="KW-0449">Lipoprotein</keyword>
<evidence type="ECO:0000259" key="11">
    <source>
        <dbReference type="Pfam" id="PF01529"/>
    </source>
</evidence>
<evidence type="ECO:0000256" key="5">
    <source>
        <dbReference type="ARBA" id="ARBA00023136"/>
    </source>
</evidence>